<accession>A0A9P5LF40</accession>
<sequence length="68" mass="7676">MYYKAARTESRDIQHIIDGHASYAQEKGLDPDTFAAVDEQYDEEGPLIARVKPDETHSAAKVRLPGRF</sequence>
<proteinExistence type="predicted"/>
<name>A0A9P5LF40_9HYPO</name>
<reference evidence="1" key="1">
    <citation type="submission" date="2020-03" db="EMBL/GenBank/DDBJ databases">
        <title>Draft Genome Sequence of Cylindrodendrum hubeiense.</title>
        <authorList>
            <person name="Buettner E."/>
            <person name="Kellner H."/>
        </authorList>
    </citation>
    <scope>NUCLEOTIDE SEQUENCE</scope>
    <source>
        <strain evidence="1">IHI 201604</strain>
    </source>
</reference>
<dbReference type="OrthoDB" id="4864163at2759"/>
<organism evidence="1 2">
    <name type="scientific">Cylindrodendrum hubeiense</name>
    <dbReference type="NCBI Taxonomy" id="595255"/>
    <lineage>
        <taxon>Eukaryota</taxon>
        <taxon>Fungi</taxon>
        <taxon>Dikarya</taxon>
        <taxon>Ascomycota</taxon>
        <taxon>Pezizomycotina</taxon>
        <taxon>Sordariomycetes</taxon>
        <taxon>Hypocreomycetidae</taxon>
        <taxon>Hypocreales</taxon>
        <taxon>Nectriaceae</taxon>
        <taxon>Cylindrodendrum</taxon>
    </lineage>
</organism>
<evidence type="ECO:0000313" key="2">
    <source>
        <dbReference type="Proteomes" id="UP000722485"/>
    </source>
</evidence>
<comment type="caution">
    <text evidence="1">The sequence shown here is derived from an EMBL/GenBank/DDBJ whole genome shotgun (WGS) entry which is preliminary data.</text>
</comment>
<dbReference type="Proteomes" id="UP000722485">
    <property type="component" value="Unassembled WGS sequence"/>
</dbReference>
<protein>
    <submittedName>
        <fullName evidence="1">Uncharacterized protein</fullName>
    </submittedName>
</protein>
<gene>
    <name evidence="1" type="ORF">G7Z17_g1737</name>
</gene>
<evidence type="ECO:0000313" key="1">
    <source>
        <dbReference type="EMBL" id="KAF7556001.1"/>
    </source>
</evidence>
<dbReference type="EMBL" id="JAANBB010000015">
    <property type="protein sequence ID" value="KAF7556001.1"/>
    <property type="molecule type" value="Genomic_DNA"/>
</dbReference>
<keyword evidence="2" id="KW-1185">Reference proteome</keyword>
<dbReference type="AlphaFoldDB" id="A0A9P5LF40"/>